<reference evidence="1" key="1">
    <citation type="submission" date="2014-09" db="EMBL/GenBank/DDBJ databases">
        <authorList>
            <person name="Magalhaes I.L.F."/>
            <person name="Oliveira U."/>
            <person name="Santos F.R."/>
            <person name="Vidigal T.H.D.A."/>
            <person name="Brescovit A.D."/>
            <person name="Santos A.J."/>
        </authorList>
    </citation>
    <scope>NUCLEOTIDE SEQUENCE</scope>
    <source>
        <tissue evidence="1">Shoot tissue taken approximately 20 cm above the soil surface</tissue>
    </source>
</reference>
<name>A0A0A8ZNL0_ARUDO</name>
<protein>
    <submittedName>
        <fullName evidence="1">Uncharacterized protein</fullName>
    </submittedName>
</protein>
<proteinExistence type="predicted"/>
<organism evidence="1">
    <name type="scientific">Arundo donax</name>
    <name type="common">Giant reed</name>
    <name type="synonym">Donax arundinaceus</name>
    <dbReference type="NCBI Taxonomy" id="35708"/>
    <lineage>
        <taxon>Eukaryota</taxon>
        <taxon>Viridiplantae</taxon>
        <taxon>Streptophyta</taxon>
        <taxon>Embryophyta</taxon>
        <taxon>Tracheophyta</taxon>
        <taxon>Spermatophyta</taxon>
        <taxon>Magnoliopsida</taxon>
        <taxon>Liliopsida</taxon>
        <taxon>Poales</taxon>
        <taxon>Poaceae</taxon>
        <taxon>PACMAD clade</taxon>
        <taxon>Arundinoideae</taxon>
        <taxon>Arundineae</taxon>
        <taxon>Arundo</taxon>
    </lineage>
</organism>
<reference evidence="1" key="2">
    <citation type="journal article" date="2015" name="Data Brief">
        <title>Shoot transcriptome of the giant reed, Arundo donax.</title>
        <authorList>
            <person name="Barrero R.A."/>
            <person name="Guerrero F.D."/>
            <person name="Moolhuijzen P."/>
            <person name="Goolsby J.A."/>
            <person name="Tidwell J."/>
            <person name="Bellgard S.E."/>
            <person name="Bellgard M.I."/>
        </authorList>
    </citation>
    <scope>NUCLEOTIDE SEQUENCE</scope>
    <source>
        <tissue evidence="1">Shoot tissue taken approximately 20 cm above the soil surface</tissue>
    </source>
</reference>
<sequence>MEKVRAAQASAGKQNWWEVDVEGLGEEELSVFVRALEMLRADIQGRLDAMASARLALPWKEKQMLW</sequence>
<accession>A0A0A8ZNL0</accession>
<dbReference type="AlphaFoldDB" id="A0A0A8ZNL0"/>
<evidence type="ECO:0000313" key="1">
    <source>
        <dbReference type="EMBL" id="JAD39268.1"/>
    </source>
</evidence>
<dbReference type="EMBL" id="GBRH01258627">
    <property type="protein sequence ID" value="JAD39268.1"/>
    <property type="molecule type" value="Transcribed_RNA"/>
</dbReference>